<comment type="subcellular location">
    <subcellularLocation>
        <location evidence="8">Cytoplasm</location>
    </subcellularLocation>
</comment>
<keyword evidence="4 8" id="KW-0276">Fatty acid metabolism</keyword>
<comment type="cofactor">
    <cofactor evidence="8">
        <name>Mg(2+)</name>
        <dbReference type="ChEBI" id="CHEBI:18420"/>
    </cofactor>
</comment>
<comment type="function">
    <text evidence="8">Transfers the 4'-phosphopantetheine moiety from coenzyme A to a Ser of acyl-carrier-protein.</text>
</comment>
<dbReference type="InterPro" id="IPR037143">
    <property type="entry name" value="4-PPantetheinyl_Trfase_dom_sf"/>
</dbReference>
<evidence type="ECO:0000256" key="8">
    <source>
        <dbReference type="HAMAP-Rule" id="MF_00101"/>
    </source>
</evidence>
<dbReference type="Proteomes" id="UP000269591">
    <property type="component" value="Unassembled WGS sequence"/>
</dbReference>
<evidence type="ECO:0000256" key="7">
    <source>
        <dbReference type="ARBA" id="ARBA00023160"/>
    </source>
</evidence>
<dbReference type="EC" id="2.7.8.7" evidence="8"/>
<accession>A0A3N0B4V6</accession>
<dbReference type="GO" id="GO:0005737">
    <property type="term" value="C:cytoplasm"/>
    <property type="evidence" value="ECO:0007669"/>
    <property type="project" value="UniProtKB-SubCell"/>
</dbReference>
<dbReference type="AlphaFoldDB" id="A0A3N0B4V6"/>
<evidence type="ECO:0000256" key="5">
    <source>
        <dbReference type="ARBA" id="ARBA00022842"/>
    </source>
</evidence>
<evidence type="ECO:0000259" key="9">
    <source>
        <dbReference type="Pfam" id="PF01648"/>
    </source>
</evidence>
<name>A0A3N0B4V6_9ACTN</name>
<keyword evidence="3 8" id="KW-0479">Metal-binding</keyword>
<dbReference type="GO" id="GO:0006633">
    <property type="term" value="P:fatty acid biosynthetic process"/>
    <property type="evidence" value="ECO:0007669"/>
    <property type="project" value="UniProtKB-UniRule"/>
</dbReference>
<keyword evidence="8" id="KW-0963">Cytoplasm</keyword>
<dbReference type="Pfam" id="PF01648">
    <property type="entry name" value="ACPS"/>
    <property type="match status" value="1"/>
</dbReference>
<comment type="catalytic activity">
    <reaction evidence="8">
        <text>apo-[ACP] + CoA = holo-[ACP] + adenosine 3',5'-bisphosphate + H(+)</text>
        <dbReference type="Rhea" id="RHEA:12068"/>
        <dbReference type="Rhea" id="RHEA-COMP:9685"/>
        <dbReference type="Rhea" id="RHEA-COMP:9690"/>
        <dbReference type="ChEBI" id="CHEBI:15378"/>
        <dbReference type="ChEBI" id="CHEBI:29999"/>
        <dbReference type="ChEBI" id="CHEBI:57287"/>
        <dbReference type="ChEBI" id="CHEBI:58343"/>
        <dbReference type="ChEBI" id="CHEBI:64479"/>
        <dbReference type="EC" id="2.7.8.7"/>
    </reaction>
</comment>
<evidence type="ECO:0000256" key="6">
    <source>
        <dbReference type="ARBA" id="ARBA00023098"/>
    </source>
</evidence>
<dbReference type="EMBL" id="QIBX01000001">
    <property type="protein sequence ID" value="RNL42152.1"/>
    <property type="molecule type" value="Genomic_DNA"/>
</dbReference>
<gene>
    <name evidence="8" type="primary">acpS</name>
    <name evidence="10" type="ORF">DMP06_01755</name>
</gene>
<evidence type="ECO:0000313" key="11">
    <source>
        <dbReference type="Proteomes" id="UP000269591"/>
    </source>
</evidence>
<dbReference type="GO" id="GO:0000287">
    <property type="term" value="F:magnesium ion binding"/>
    <property type="evidence" value="ECO:0007669"/>
    <property type="project" value="UniProtKB-UniRule"/>
</dbReference>
<evidence type="ECO:0000256" key="2">
    <source>
        <dbReference type="ARBA" id="ARBA00022679"/>
    </source>
</evidence>
<evidence type="ECO:0000313" key="10">
    <source>
        <dbReference type="EMBL" id="RNL42152.1"/>
    </source>
</evidence>
<feature type="binding site" evidence="8">
    <location>
        <position position="67"/>
    </location>
    <ligand>
        <name>Mg(2+)</name>
        <dbReference type="ChEBI" id="CHEBI:18420"/>
    </ligand>
</feature>
<evidence type="ECO:0000256" key="4">
    <source>
        <dbReference type="ARBA" id="ARBA00022832"/>
    </source>
</evidence>
<dbReference type="Gene3D" id="3.90.470.20">
    <property type="entry name" value="4'-phosphopantetheinyl transferase domain"/>
    <property type="match status" value="1"/>
</dbReference>
<sequence length="140" mass="15691">MPSPLSQGASMIVGIGTDLFRYSRLAPESLEPNDPFFRRAFTSAEQLQASERSTRFEYLAARFSAKEAIYKAISICGEEFHPGDIEIIDDEDGQPHARLSGKTKRRFERFIASSYSIHISLSHEDDHVLAFALVHTQEGA</sequence>
<keyword evidence="7 8" id="KW-0275">Fatty acid biosynthesis</keyword>
<dbReference type="HAMAP" id="MF_00101">
    <property type="entry name" value="AcpS"/>
    <property type="match status" value="1"/>
</dbReference>
<dbReference type="InterPro" id="IPR004568">
    <property type="entry name" value="Ppantetheine-prot_Trfase_dom"/>
</dbReference>
<keyword evidence="11" id="KW-1185">Reference proteome</keyword>
<feature type="domain" description="4'-phosphopantetheinyl transferase" evidence="9">
    <location>
        <begin position="14"/>
        <end position="131"/>
    </location>
</feature>
<organism evidence="10 11">
    <name type="scientific">Slackia equolifaciens</name>
    <dbReference type="NCBI Taxonomy" id="498718"/>
    <lineage>
        <taxon>Bacteria</taxon>
        <taxon>Bacillati</taxon>
        <taxon>Actinomycetota</taxon>
        <taxon>Coriobacteriia</taxon>
        <taxon>Eggerthellales</taxon>
        <taxon>Eggerthellaceae</taxon>
        <taxon>Slackia</taxon>
    </lineage>
</organism>
<dbReference type="NCBIfam" id="TIGR00556">
    <property type="entry name" value="pantethn_trn"/>
    <property type="match status" value="1"/>
</dbReference>
<comment type="similarity">
    <text evidence="8">Belongs to the P-Pant transferase superfamily. AcpS family.</text>
</comment>
<protein>
    <recommendedName>
        <fullName evidence="8">Holo-[acyl-carrier-protein] synthase</fullName>
        <shortName evidence="8">Holo-ACP synthase</shortName>
        <ecNumber evidence="8">2.7.8.7</ecNumber>
    </recommendedName>
    <alternativeName>
        <fullName evidence="8">4'-phosphopantetheinyl transferase AcpS</fullName>
    </alternativeName>
</protein>
<dbReference type="GO" id="GO:0008897">
    <property type="term" value="F:holo-[acyl-carrier-protein] synthase activity"/>
    <property type="evidence" value="ECO:0007669"/>
    <property type="project" value="UniProtKB-UniRule"/>
</dbReference>
<feature type="binding site" evidence="8">
    <location>
        <position position="18"/>
    </location>
    <ligand>
        <name>Mg(2+)</name>
        <dbReference type="ChEBI" id="CHEBI:18420"/>
    </ligand>
</feature>
<reference evidence="11" key="1">
    <citation type="submission" date="2018-05" db="EMBL/GenBank/DDBJ databases">
        <title>Genome Sequencing of selected type strains of the family Eggerthellaceae.</title>
        <authorList>
            <person name="Danylec N."/>
            <person name="Stoll D.A."/>
            <person name="Doetsch A."/>
            <person name="Huch M."/>
        </authorList>
    </citation>
    <scope>NUCLEOTIDE SEQUENCE [LARGE SCALE GENOMIC DNA]</scope>
    <source>
        <strain evidence="11">DSM 24851</strain>
    </source>
</reference>
<keyword evidence="5 8" id="KW-0460">Magnesium</keyword>
<evidence type="ECO:0000256" key="3">
    <source>
        <dbReference type="ARBA" id="ARBA00022723"/>
    </source>
</evidence>
<dbReference type="SUPFAM" id="SSF56214">
    <property type="entry name" value="4'-phosphopantetheinyl transferase"/>
    <property type="match status" value="1"/>
</dbReference>
<keyword evidence="1 8" id="KW-0444">Lipid biosynthesis</keyword>
<dbReference type="InterPro" id="IPR008278">
    <property type="entry name" value="4-PPantetheinyl_Trfase_dom"/>
</dbReference>
<dbReference type="InterPro" id="IPR002582">
    <property type="entry name" value="ACPS"/>
</dbReference>
<keyword evidence="6 8" id="KW-0443">Lipid metabolism</keyword>
<keyword evidence="2 8" id="KW-0808">Transferase</keyword>
<proteinExistence type="inferred from homology"/>
<evidence type="ECO:0000256" key="1">
    <source>
        <dbReference type="ARBA" id="ARBA00022516"/>
    </source>
</evidence>
<comment type="caution">
    <text evidence="10">The sequence shown here is derived from an EMBL/GenBank/DDBJ whole genome shotgun (WGS) entry which is preliminary data.</text>
</comment>